<feature type="compositionally biased region" description="Basic and acidic residues" evidence="5">
    <location>
        <begin position="505"/>
        <end position="528"/>
    </location>
</feature>
<feature type="zinc finger region" description="C3H1-type" evidence="4">
    <location>
        <begin position="1028"/>
        <end position="1055"/>
    </location>
</feature>
<feature type="compositionally biased region" description="Basic and acidic residues" evidence="5">
    <location>
        <begin position="75"/>
        <end position="98"/>
    </location>
</feature>
<dbReference type="GO" id="GO:1990404">
    <property type="term" value="F:NAD+-protein mono-ADP-ribosyltransferase activity"/>
    <property type="evidence" value="ECO:0007669"/>
    <property type="project" value="TreeGrafter"/>
</dbReference>
<organism evidence="8 9">
    <name type="scientific">Halocaridina rubra</name>
    <name type="common">Hawaiian red shrimp</name>
    <dbReference type="NCBI Taxonomy" id="373956"/>
    <lineage>
        <taxon>Eukaryota</taxon>
        <taxon>Metazoa</taxon>
        <taxon>Ecdysozoa</taxon>
        <taxon>Arthropoda</taxon>
        <taxon>Crustacea</taxon>
        <taxon>Multicrustacea</taxon>
        <taxon>Malacostraca</taxon>
        <taxon>Eumalacostraca</taxon>
        <taxon>Eucarida</taxon>
        <taxon>Decapoda</taxon>
        <taxon>Pleocyemata</taxon>
        <taxon>Caridea</taxon>
        <taxon>Atyoidea</taxon>
        <taxon>Atyidae</taxon>
        <taxon>Halocaridina</taxon>
    </lineage>
</organism>
<feature type="compositionally biased region" description="Basic and acidic residues" evidence="5">
    <location>
        <begin position="419"/>
        <end position="436"/>
    </location>
</feature>
<evidence type="ECO:0000256" key="1">
    <source>
        <dbReference type="ARBA" id="ARBA00004123"/>
    </source>
</evidence>
<dbReference type="Gene3D" id="3.30.720.50">
    <property type="match status" value="1"/>
</dbReference>
<dbReference type="GO" id="GO:0008270">
    <property type="term" value="F:zinc ion binding"/>
    <property type="evidence" value="ECO:0007669"/>
    <property type="project" value="UniProtKB-KW"/>
</dbReference>
<dbReference type="SUPFAM" id="SSF117839">
    <property type="entry name" value="WWE domain"/>
    <property type="match status" value="1"/>
</dbReference>
<feature type="compositionally biased region" description="Basic and acidic residues" evidence="5">
    <location>
        <begin position="448"/>
        <end position="461"/>
    </location>
</feature>
<feature type="region of interest" description="Disordered" evidence="5">
    <location>
        <begin position="1109"/>
        <end position="1133"/>
    </location>
</feature>
<dbReference type="SMART" id="SM00678">
    <property type="entry name" value="WWE"/>
    <property type="match status" value="1"/>
</dbReference>
<dbReference type="InterPro" id="IPR051712">
    <property type="entry name" value="ARTD-AVP"/>
</dbReference>
<dbReference type="PANTHER" id="PTHR45740:SF2">
    <property type="entry name" value="POLY [ADP-RIBOSE] POLYMERASE"/>
    <property type="match status" value="1"/>
</dbReference>
<dbReference type="InterPro" id="IPR004170">
    <property type="entry name" value="WWE_dom"/>
</dbReference>
<dbReference type="PROSITE" id="PS50918">
    <property type="entry name" value="WWE"/>
    <property type="match status" value="1"/>
</dbReference>
<feature type="domain" description="WWE" evidence="7">
    <location>
        <begin position="1297"/>
        <end position="1386"/>
    </location>
</feature>
<feature type="compositionally biased region" description="Polar residues" evidence="5">
    <location>
        <begin position="99"/>
        <end position="132"/>
    </location>
</feature>
<feature type="region of interest" description="Disordered" evidence="5">
    <location>
        <begin position="650"/>
        <end position="669"/>
    </location>
</feature>
<keyword evidence="4" id="KW-0479">Metal-binding</keyword>
<evidence type="ECO:0000256" key="2">
    <source>
        <dbReference type="ARBA" id="ARBA00023242"/>
    </source>
</evidence>
<dbReference type="EMBL" id="JAXCGZ010010276">
    <property type="protein sequence ID" value="KAK7075668.1"/>
    <property type="molecule type" value="Genomic_DNA"/>
</dbReference>
<feature type="region of interest" description="Disordered" evidence="5">
    <location>
        <begin position="1"/>
        <end position="643"/>
    </location>
</feature>
<comment type="caution">
    <text evidence="8">The sequence shown here is derived from an EMBL/GenBank/DDBJ whole genome shotgun (WGS) entry which is preliminary data.</text>
</comment>
<protein>
    <submittedName>
        <fullName evidence="8">Uncharacterized protein</fullName>
    </submittedName>
</protein>
<evidence type="ECO:0000256" key="4">
    <source>
        <dbReference type="PROSITE-ProRule" id="PRU00723"/>
    </source>
</evidence>
<keyword evidence="9" id="KW-1185">Reference proteome</keyword>
<feature type="compositionally biased region" description="Basic and acidic residues" evidence="5">
    <location>
        <begin position="29"/>
        <end position="42"/>
    </location>
</feature>
<dbReference type="InterPro" id="IPR018123">
    <property type="entry name" value="WWE-dom_subgr"/>
</dbReference>
<evidence type="ECO:0000256" key="5">
    <source>
        <dbReference type="SAM" id="MobiDB-lite"/>
    </source>
</evidence>
<keyword evidence="4" id="KW-0863">Zinc-finger</keyword>
<dbReference type="PANTHER" id="PTHR45740">
    <property type="entry name" value="POLY [ADP-RIBOSE] POLYMERASE"/>
    <property type="match status" value="1"/>
</dbReference>
<comment type="subcellular location">
    <subcellularLocation>
        <location evidence="1">Nucleus</location>
    </subcellularLocation>
</comment>
<reference evidence="8 9" key="1">
    <citation type="submission" date="2023-11" db="EMBL/GenBank/DDBJ databases">
        <title>Halocaridina rubra genome assembly.</title>
        <authorList>
            <person name="Smith C."/>
        </authorList>
    </citation>
    <scope>NUCLEOTIDE SEQUENCE [LARGE SCALE GENOMIC DNA]</scope>
    <source>
        <strain evidence="8">EP-1</strain>
        <tissue evidence="8">Whole</tissue>
    </source>
</reference>
<keyword evidence="2" id="KW-0539">Nucleus</keyword>
<gene>
    <name evidence="8" type="ORF">SK128_025993</name>
</gene>
<keyword evidence="4" id="KW-0862">Zinc</keyword>
<dbReference type="GO" id="GO:0005634">
    <property type="term" value="C:nucleus"/>
    <property type="evidence" value="ECO:0007669"/>
    <property type="project" value="UniProtKB-SubCell"/>
</dbReference>
<evidence type="ECO:0000256" key="3">
    <source>
        <dbReference type="ARBA" id="ARBA00024347"/>
    </source>
</evidence>
<feature type="compositionally biased region" description="Basic and acidic residues" evidence="5">
    <location>
        <begin position="290"/>
        <end position="322"/>
    </location>
</feature>
<feature type="compositionally biased region" description="Basic and acidic residues" evidence="5">
    <location>
        <begin position="240"/>
        <end position="249"/>
    </location>
</feature>
<proteinExistence type="inferred from homology"/>
<evidence type="ECO:0000313" key="8">
    <source>
        <dbReference type="EMBL" id="KAK7075668.1"/>
    </source>
</evidence>
<evidence type="ECO:0000259" key="7">
    <source>
        <dbReference type="PROSITE" id="PS50918"/>
    </source>
</evidence>
<feature type="compositionally biased region" description="Basic and acidic residues" evidence="5">
    <location>
        <begin position="1"/>
        <end position="11"/>
    </location>
</feature>
<feature type="compositionally biased region" description="Polar residues" evidence="5">
    <location>
        <begin position="210"/>
        <end position="219"/>
    </location>
</feature>
<dbReference type="PROSITE" id="PS50103">
    <property type="entry name" value="ZF_C3H1"/>
    <property type="match status" value="1"/>
</dbReference>
<name>A0AAN9A5F6_HALRR</name>
<evidence type="ECO:0000259" key="6">
    <source>
        <dbReference type="PROSITE" id="PS50103"/>
    </source>
</evidence>
<feature type="compositionally biased region" description="Basic and acidic residues" evidence="5">
    <location>
        <begin position="345"/>
        <end position="355"/>
    </location>
</feature>
<comment type="similarity">
    <text evidence="3">Belongs to the ARTD/PARP family.</text>
</comment>
<dbReference type="InterPro" id="IPR037197">
    <property type="entry name" value="WWE_dom_sf"/>
</dbReference>
<feature type="compositionally biased region" description="Basic and acidic residues" evidence="5">
    <location>
        <begin position="634"/>
        <end position="643"/>
    </location>
</feature>
<feature type="compositionally biased region" description="Basic and acidic residues" evidence="5">
    <location>
        <begin position="389"/>
        <end position="410"/>
    </location>
</feature>
<dbReference type="GO" id="GO:0003950">
    <property type="term" value="F:NAD+ poly-ADP-ribosyltransferase activity"/>
    <property type="evidence" value="ECO:0007669"/>
    <property type="project" value="TreeGrafter"/>
</dbReference>
<feature type="compositionally biased region" description="Basic and acidic residues" evidence="5">
    <location>
        <begin position="486"/>
        <end position="496"/>
    </location>
</feature>
<accession>A0AAN9A5F6</accession>
<feature type="compositionally biased region" description="Basic and acidic residues" evidence="5">
    <location>
        <begin position="606"/>
        <end position="620"/>
    </location>
</feature>
<dbReference type="InterPro" id="IPR000571">
    <property type="entry name" value="Znf_CCCH"/>
</dbReference>
<feature type="compositionally biased region" description="Polar residues" evidence="5">
    <location>
        <begin position="252"/>
        <end position="272"/>
    </location>
</feature>
<feature type="compositionally biased region" description="Polar residues" evidence="5">
    <location>
        <begin position="356"/>
        <end position="367"/>
    </location>
</feature>
<evidence type="ECO:0000313" key="9">
    <source>
        <dbReference type="Proteomes" id="UP001381693"/>
    </source>
</evidence>
<sequence>MSRPLSYRDSDGGNGLDHYSSSESDDDKMELPRSRKEKKDTLMRTPPPITPRKHVPPPRSALTPKEELNQTIQQERIHKEQTSPYQTHERNYRRHPESDSASENDSPQGIRQGSQRDYQDKWQTSPYQTQKQNYRRHQVSDSVSENDSPQGIRQGSQSEYQDQRQTSPYKSHGQNFRQHLESDSDGENDALQGKRQGSQREYQDQKEASLYQTHGQNIRQHLDSDSACENDSPRGKRQGSHREYQDQKEASLYQTLGQNFRQCLETDSASESDSPRGKRQGSQRECQNQKQRDKRYTNKRDKNTLNDRETSKVRDYHARKSGSEANAESDSSDRPSRRKLAGISKSDEENLRVKDTSINTRNLNSSANHRHSSSTDNYPRGYGSLFYNQEKDGKRNGYKDSDTIMDKATEEGSTSEDSLDFKKSGEELKRNSDVHHMSKSRRKGVGRPPDEYERTRRKSGEYPEISKGYGHEMEHKMKVKQTAGYDDYHGSCDTRSQRKGNLSHTEVKPKGGSRDRPKYRGSDDDSSGRRHRRKSPISQDEAEEEERNNRLVQSRAGIYPNNPCNTYKERTPYRNTTPYLQYETDPEEERDIRRSNLPTTTPMHMSRHDTDPEEERDIRRSNLPTTTPMHMSRHNTDPQEERDIKRSNFSTTTPMHMSCRVTDPEEERDIRRSNLPTTTPMHMSHRNIQDETDETIDLGANSSYLNNESCYSQAKSQSYHVESTRRPTGYMRYINRQSADEMTGKQRDRDTNYMYGGSARSRNPGLTPSQFGVTSNIHHVDSADSDPLEKDFAQLTLSSIHQRGQRLSSTTLMHILLKYPAYKAGVQTLRGKHGLHTTDIGQVATSNDYIFELKGDEVCLRPNLKICASYLNRGCMKTGSCNELHICPRYLHDHCYDVDCIFGHNVDSKHNNEVLHMFQIYNIPPKHLGEILKLSIAPSLPDKKLNICYGYNKGNCTKDRYCDRLHVCHAFLMNRIQCKGSCKFNHNFNTLNNPKVLMAHGIDANESPRDIMQTLQERSPSIFQQSQPSALKICDEYGTRYCEKREHCPYLHICKSAFMNKLQCKRVKCNLNHKLLGLHNSKVLRKYGIDINDSQRDVLKTLEDQHPSIFQLSDPKGDTNYNRNVPEKPPHEGYRHEERDVMYSDAKERQKFAGRNFIETKGRGSPFGSGQMSKSKWSHHVEGNVVMSEICFYSVTGNCFYENTGCKRLHAKEYYHWQVREHSIGWVNLRQNQVMVIENAYCDPDIDHCQVPPPDQNNCPSKILQLFGGCSWNADFRSMSLMNPKTRETFVLRRLCSENVNGKVEKSWNVWYFLDQNQSWIQYGKVDTTQRSFLKSTLTSDEIERSYQLNPTGTITFKNDMFQYVLDFSKMTQSNLQTNVTREVKRRPVPHRQQKIGFFKQMMSFV</sequence>
<dbReference type="Proteomes" id="UP001381693">
    <property type="component" value="Unassembled WGS sequence"/>
</dbReference>
<dbReference type="Pfam" id="PF02825">
    <property type="entry name" value="WWE"/>
    <property type="match status" value="1"/>
</dbReference>
<feature type="domain" description="C3H1-type" evidence="6">
    <location>
        <begin position="1028"/>
        <end position="1055"/>
    </location>
</feature>
<feature type="compositionally biased region" description="Polar residues" evidence="5">
    <location>
        <begin position="140"/>
        <end position="177"/>
    </location>
</feature>